<feature type="region of interest" description="Disordered" evidence="1">
    <location>
        <begin position="1"/>
        <end position="20"/>
    </location>
</feature>
<gene>
    <name evidence="2" type="ORF">NXC12_PE00879</name>
</gene>
<evidence type="ECO:0000256" key="1">
    <source>
        <dbReference type="SAM" id="MobiDB-lite"/>
    </source>
</evidence>
<feature type="compositionally biased region" description="Basic residues" evidence="1">
    <location>
        <begin position="1"/>
        <end position="10"/>
    </location>
</feature>
<reference evidence="2 3" key="1">
    <citation type="submission" date="2017-04" db="EMBL/GenBank/DDBJ databases">
        <title>Complete genome sequences of Rhizobium genomic linages associated to common bean (phaseolus vulgaris).</title>
        <authorList>
            <person name="Santamaria R.I."/>
            <person name="Bustos P."/>
            <person name="Perez-Carrascal O."/>
            <person name="Martinez-Flores I."/>
            <person name="Juarez S."/>
            <person name="Lozano L."/>
            <person name="Miranda F."/>
            <person name="Vinuesa P."/>
            <person name="Martinez-Romero E."/>
            <person name="Cevallos M.A."/>
            <person name="Romero D."/>
            <person name="Davila G."/>
            <person name="Gonzalez V."/>
        </authorList>
    </citation>
    <scope>NUCLEOTIDE SEQUENCE [LARGE SCALE GENOMIC DNA]</scope>
    <source>
        <strain evidence="2 3">NXC12</strain>
        <plasmid evidence="3">pretnxc12e</plasmid>
    </source>
</reference>
<dbReference type="Proteomes" id="UP000194159">
    <property type="component" value="Plasmid pRetNXC12e"/>
</dbReference>
<keyword evidence="2" id="KW-0614">Plasmid</keyword>
<protein>
    <submittedName>
        <fullName evidence="2">Uncharacterized protein</fullName>
    </submittedName>
</protein>
<geneLocation type="plasmid" evidence="3">
    <name>pretnxc12e</name>
</geneLocation>
<proteinExistence type="predicted"/>
<accession>A0AAN1ENY8</accession>
<evidence type="ECO:0000313" key="3">
    <source>
        <dbReference type="Proteomes" id="UP000194159"/>
    </source>
</evidence>
<sequence>MAGKRNRRHQRSLEAPMNDHEREAKFADCLRWGNQGNAGALYPRLRDLTDFEDLTDDNAFWNLIADAHPEKQ</sequence>
<name>A0AAN1ENY8_RHIET</name>
<dbReference type="AlphaFoldDB" id="A0AAN1ENY8"/>
<organism evidence="2 3">
    <name type="scientific">Rhizobium etli</name>
    <dbReference type="NCBI Taxonomy" id="29449"/>
    <lineage>
        <taxon>Bacteria</taxon>
        <taxon>Pseudomonadati</taxon>
        <taxon>Pseudomonadota</taxon>
        <taxon>Alphaproteobacteria</taxon>
        <taxon>Hyphomicrobiales</taxon>
        <taxon>Rhizobiaceae</taxon>
        <taxon>Rhizobium/Agrobacterium group</taxon>
        <taxon>Rhizobium</taxon>
    </lineage>
</organism>
<evidence type="ECO:0000313" key="2">
    <source>
        <dbReference type="EMBL" id="ARQ14472.1"/>
    </source>
</evidence>
<dbReference type="EMBL" id="CP020911">
    <property type="protein sequence ID" value="ARQ14472.1"/>
    <property type="molecule type" value="Genomic_DNA"/>
</dbReference>